<keyword evidence="3" id="KW-1003">Cell membrane</keyword>
<feature type="transmembrane region" description="Helical" evidence="7">
    <location>
        <begin position="271"/>
        <end position="294"/>
    </location>
</feature>
<evidence type="ECO:0000256" key="5">
    <source>
        <dbReference type="ARBA" id="ARBA00022989"/>
    </source>
</evidence>
<evidence type="ECO:0000259" key="8">
    <source>
        <dbReference type="PROSITE" id="PS50850"/>
    </source>
</evidence>
<dbReference type="EMBL" id="FMYK01000004">
    <property type="protein sequence ID" value="SDC31760.1"/>
    <property type="molecule type" value="Genomic_DNA"/>
</dbReference>
<feature type="transmembrane region" description="Helical" evidence="7">
    <location>
        <begin position="31"/>
        <end position="49"/>
    </location>
</feature>
<dbReference type="CDD" id="cd17503">
    <property type="entry name" value="MFS_LmrB_MDR_like"/>
    <property type="match status" value="1"/>
</dbReference>
<keyword evidence="2" id="KW-0813">Transport</keyword>
<gene>
    <name evidence="9" type="ORF">SAMN05421749_104103</name>
</gene>
<keyword evidence="10" id="KW-1185">Reference proteome</keyword>
<dbReference type="PANTHER" id="PTHR42718">
    <property type="entry name" value="MAJOR FACILITATOR SUPERFAMILY MULTIDRUG TRANSPORTER MFSC"/>
    <property type="match status" value="1"/>
</dbReference>
<feature type="transmembrane region" description="Helical" evidence="7">
    <location>
        <begin position="142"/>
        <end position="164"/>
    </location>
</feature>
<evidence type="ECO:0000256" key="2">
    <source>
        <dbReference type="ARBA" id="ARBA00022448"/>
    </source>
</evidence>
<feature type="transmembrane region" description="Helical" evidence="7">
    <location>
        <begin position="374"/>
        <end position="397"/>
    </location>
</feature>
<reference evidence="10" key="1">
    <citation type="submission" date="2016-09" db="EMBL/GenBank/DDBJ databases">
        <authorList>
            <person name="Varghese N."/>
            <person name="Submissions S."/>
        </authorList>
    </citation>
    <scope>NUCLEOTIDE SEQUENCE [LARGE SCALE GENOMIC DNA]</scope>
    <source>
        <strain evidence="10">ANC 3699</strain>
    </source>
</reference>
<feature type="domain" description="Major facilitator superfamily (MFS) profile" evidence="8">
    <location>
        <begin position="1"/>
        <end position="436"/>
    </location>
</feature>
<dbReference type="NCBIfam" id="NF007799">
    <property type="entry name" value="PRK10504.1"/>
    <property type="match status" value="1"/>
</dbReference>
<feature type="transmembrane region" description="Helical" evidence="7">
    <location>
        <begin position="56"/>
        <end position="76"/>
    </location>
</feature>
<dbReference type="Gene3D" id="1.20.1720.10">
    <property type="entry name" value="Multidrug resistance protein D"/>
    <property type="match status" value="1"/>
</dbReference>
<dbReference type="PANTHER" id="PTHR42718:SF46">
    <property type="entry name" value="BLR6921 PROTEIN"/>
    <property type="match status" value="1"/>
</dbReference>
<dbReference type="GO" id="GO:0005886">
    <property type="term" value="C:plasma membrane"/>
    <property type="evidence" value="ECO:0007669"/>
    <property type="project" value="UniProtKB-SubCell"/>
</dbReference>
<organism evidence="9 10">
    <name type="scientific">Acinetobacter marinus</name>
    <dbReference type="NCBI Taxonomy" id="281375"/>
    <lineage>
        <taxon>Bacteria</taxon>
        <taxon>Pseudomonadati</taxon>
        <taxon>Pseudomonadota</taxon>
        <taxon>Gammaproteobacteria</taxon>
        <taxon>Moraxellales</taxon>
        <taxon>Moraxellaceae</taxon>
        <taxon>Acinetobacter</taxon>
    </lineage>
</organism>
<dbReference type="Gene3D" id="1.20.1250.20">
    <property type="entry name" value="MFS general substrate transporter like domains"/>
    <property type="match status" value="1"/>
</dbReference>
<dbReference type="GO" id="GO:0022857">
    <property type="term" value="F:transmembrane transporter activity"/>
    <property type="evidence" value="ECO:0007669"/>
    <property type="project" value="InterPro"/>
</dbReference>
<feature type="transmembrane region" description="Helical" evidence="7">
    <location>
        <begin position="201"/>
        <end position="224"/>
    </location>
</feature>
<dbReference type="SUPFAM" id="SSF103473">
    <property type="entry name" value="MFS general substrate transporter"/>
    <property type="match status" value="1"/>
</dbReference>
<dbReference type="InterPro" id="IPR011701">
    <property type="entry name" value="MFS"/>
</dbReference>
<feature type="transmembrane region" description="Helical" evidence="7">
    <location>
        <begin position="82"/>
        <end position="103"/>
    </location>
</feature>
<feature type="transmembrane region" description="Helical" evidence="7">
    <location>
        <begin position="409"/>
        <end position="428"/>
    </location>
</feature>
<feature type="transmembrane region" description="Helical" evidence="7">
    <location>
        <begin position="334"/>
        <end position="354"/>
    </location>
</feature>
<feature type="transmembrane region" description="Helical" evidence="7">
    <location>
        <begin position="112"/>
        <end position="130"/>
    </location>
</feature>
<dbReference type="Proteomes" id="UP000242317">
    <property type="component" value="Unassembled WGS sequence"/>
</dbReference>
<keyword evidence="5 7" id="KW-1133">Transmembrane helix</keyword>
<evidence type="ECO:0000256" key="6">
    <source>
        <dbReference type="ARBA" id="ARBA00023136"/>
    </source>
</evidence>
<dbReference type="PROSITE" id="PS50850">
    <property type="entry name" value="MFS"/>
    <property type="match status" value="1"/>
</dbReference>
<dbReference type="Pfam" id="PF07690">
    <property type="entry name" value="MFS_1"/>
    <property type="match status" value="2"/>
</dbReference>
<feature type="transmembrane region" description="Helical" evidence="7">
    <location>
        <begin position="244"/>
        <end position="265"/>
    </location>
</feature>
<evidence type="ECO:0000256" key="7">
    <source>
        <dbReference type="SAM" id="Phobius"/>
    </source>
</evidence>
<dbReference type="InterPro" id="IPR020846">
    <property type="entry name" value="MFS_dom"/>
</dbReference>
<name>A0A1G6KL59_9GAMM</name>
<accession>A0A1G6KL59</accession>
<feature type="transmembrane region" description="Helical" evidence="7">
    <location>
        <begin position="176"/>
        <end position="195"/>
    </location>
</feature>
<dbReference type="AlphaFoldDB" id="A0A1G6KL59"/>
<feature type="transmembrane region" description="Helical" evidence="7">
    <location>
        <begin position="306"/>
        <end position="328"/>
    </location>
</feature>
<sequence length="444" mass="48612">MQALDATIVNTALPSIAYSLNVDPLQMHNVVIAYVLMVAVFIPISGWLADRFGLRNVYVAAIAIFTLASLGCALSQNYTQLIVGRIFQGIGGAFLLPVGRLALLRILPRNQFLAAMSFISIPGLVGPLIGPTLGGFMVEYATWHWIFLINLPIGILGLIFTCTHMPNAKLDNLPRFDALGFVYLIMMMVALTFGLERFSQGGWSLLAVLSILALGVLAGVIYAWHARRDSRAVFRADLFVDLRFRIGILGNIFTRLGSASMPFILPLMMQLAMGFSPLHAGLMMVPLVFGSILIKNFATKMIQRFGYYRVLLVNTVLVGLGIMSFALLDAHPNIYTQCLHLFAFGCVNSMQFTAMNTLTLKDLSKAQAANGNSLLSMVINVCMSMGVALVGVLLHLFEKIGVGQPTIWSFQHTFIILGAITVLASVVFRQLRQFQQQPAISTSE</sequence>
<evidence type="ECO:0000256" key="1">
    <source>
        <dbReference type="ARBA" id="ARBA00004651"/>
    </source>
</evidence>
<protein>
    <submittedName>
        <fullName evidence="9">Drug resistance transporter, EmrB/QacA subfamily</fullName>
    </submittedName>
</protein>
<evidence type="ECO:0000256" key="4">
    <source>
        <dbReference type="ARBA" id="ARBA00022692"/>
    </source>
</evidence>
<proteinExistence type="predicted"/>
<evidence type="ECO:0000313" key="9">
    <source>
        <dbReference type="EMBL" id="SDC31760.1"/>
    </source>
</evidence>
<evidence type="ECO:0000256" key="3">
    <source>
        <dbReference type="ARBA" id="ARBA00022475"/>
    </source>
</evidence>
<keyword evidence="6 7" id="KW-0472">Membrane</keyword>
<comment type="subcellular location">
    <subcellularLocation>
        <location evidence="1">Cell membrane</location>
        <topology evidence="1">Multi-pass membrane protein</topology>
    </subcellularLocation>
</comment>
<dbReference type="InterPro" id="IPR036259">
    <property type="entry name" value="MFS_trans_sf"/>
</dbReference>
<keyword evidence="4 7" id="KW-0812">Transmembrane</keyword>
<evidence type="ECO:0000313" key="10">
    <source>
        <dbReference type="Proteomes" id="UP000242317"/>
    </source>
</evidence>